<sequence length="138" mass="15632">VVDIVEEGNRIIEFSYDGIFEQVLDELGEMPLPPYITEKLEDKERYQTVYSKEKGSAAAPTAGLHFTEELLKEIKAKGINIAYLTLHVGLGTFRPVKVEDINEHIMHSEYYFLDKENAELINETKKRGNKVIAVGTTS</sequence>
<dbReference type="Gene3D" id="2.40.10.240">
    <property type="entry name" value="QueA-like"/>
    <property type="match status" value="1"/>
</dbReference>
<dbReference type="AlphaFoldDB" id="A0AAW9IWS4"/>
<dbReference type="InterPro" id="IPR042119">
    <property type="entry name" value="QueA_dom2"/>
</dbReference>
<dbReference type="InterPro" id="IPR042118">
    <property type="entry name" value="QueA_dom1"/>
</dbReference>
<proteinExistence type="predicted"/>
<organism evidence="5 6">
    <name type="scientific">Clostridium perfringens</name>
    <dbReference type="NCBI Taxonomy" id="1502"/>
    <lineage>
        <taxon>Bacteria</taxon>
        <taxon>Bacillati</taxon>
        <taxon>Bacillota</taxon>
        <taxon>Clostridia</taxon>
        <taxon>Eubacteriales</taxon>
        <taxon>Clostridiaceae</taxon>
        <taxon>Clostridium</taxon>
    </lineage>
</organism>
<dbReference type="InterPro" id="IPR036100">
    <property type="entry name" value="QueA_sf"/>
</dbReference>
<protein>
    <submittedName>
        <fullName evidence="5">tRNA preQ1(34) S-adenosylmethionine ribosyltransferase-isomerase QueA</fullName>
    </submittedName>
</protein>
<evidence type="ECO:0000313" key="5">
    <source>
        <dbReference type="EMBL" id="MDZ5010677.1"/>
    </source>
</evidence>
<keyword evidence="2" id="KW-0808">Transferase</keyword>
<evidence type="ECO:0000256" key="2">
    <source>
        <dbReference type="ARBA" id="ARBA00022679"/>
    </source>
</evidence>
<evidence type="ECO:0000256" key="1">
    <source>
        <dbReference type="ARBA" id="ARBA00022490"/>
    </source>
</evidence>
<keyword evidence="3" id="KW-0949">S-adenosyl-L-methionine</keyword>
<name>A0AAW9IWS4_CLOPF</name>
<dbReference type="GO" id="GO:0008616">
    <property type="term" value="P:tRNA queuosine(34) biosynthetic process"/>
    <property type="evidence" value="ECO:0007669"/>
    <property type="project" value="UniProtKB-KW"/>
</dbReference>
<dbReference type="EMBL" id="WNVM01000645">
    <property type="protein sequence ID" value="MDZ5010677.1"/>
    <property type="molecule type" value="Genomic_DNA"/>
</dbReference>
<dbReference type="PANTHER" id="PTHR30307:SF0">
    <property type="entry name" value="S-ADENOSYLMETHIONINE:TRNA RIBOSYLTRANSFERASE-ISOMERASE"/>
    <property type="match status" value="1"/>
</dbReference>
<reference evidence="5" key="1">
    <citation type="submission" date="2019-11" db="EMBL/GenBank/DDBJ databases">
        <title>Characterization of Clostridium perfringens isolates from swine manure treated agricultural soils.</title>
        <authorList>
            <person name="Wushke S.T."/>
        </authorList>
    </citation>
    <scope>NUCLEOTIDE SEQUENCE</scope>
    <source>
        <strain evidence="5">V2</strain>
    </source>
</reference>
<keyword evidence="4" id="KW-0671">Queuosine biosynthesis</keyword>
<dbReference type="Gene3D" id="3.40.1780.10">
    <property type="entry name" value="QueA-like"/>
    <property type="match status" value="1"/>
</dbReference>
<dbReference type="SUPFAM" id="SSF111337">
    <property type="entry name" value="QueA-like"/>
    <property type="match status" value="1"/>
</dbReference>
<comment type="caution">
    <text evidence="5">The sequence shown here is derived from an EMBL/GenBank/DDBJ whole genome shotgun (WGS) entry which is preliminary data.</text>
</comment>
<accession>A0AAW9IWS4</accession>
<feature type="non-terminal residue" evidence="5">
    <location>
        <position position="1"/>
    </location>
</feature>
<evidence type="ECO:0000256" key="3">
    <source>
        <dbReference type="ARBA" id="ARBA00022691"/>
    </source>
</evidence>
<dbReference type="GO" id="GO:0051075">
    <property type="term" value="F:S-adenosylmethionine:tRNA ribosyltransferase-isomerase activity"/>
    <property type="evidence" value="ECO:0007669"/>
    <property type="project" value="TreeGrafter"/>
</dbReference>
<dbReference type="RefSeq" id="WP_322382458.1">
    <property type="nucleotide sequence ID" value="NZ_WNVM01000645.1"/>
</dbReference>
<dbReference type="InterPro" id="IPR003699">
    <property type="entry name" value="QueA"/>
</dbReference>
<dbReference type="PANTHER" id="PTHR30307">
    <property type="entry name" value="S-ADENOSYLMETHIONINE:TRNA RIBOSYLTRANSFERASE-ISOMERASE"/>
    <property type="match status" value="1"/>
</dbReference>
<feature type="non-terminal residue" evidence="5">
    <location>
        <position position="138"/>
    </location>
</feature>
<gene>
    <name evidence="5" type="ORF">GNF77_17610</name>
</gene>
<evidence type="ECO:0000313" key="6">
    <source>
        <dbReference type="Proteomes" id="UP001292368"/>
    </source>
</evidence>
<dbReference type="Pfam" id="PF02547">
    <property type="entry name" value="Queuosine_synth"/>
    <property type="match status" value="1"/>
</dbReference>
<keyword evidence="1" id="KW-0963">Cytoplasm</keyword>
<dbReference type="Proteomes" id="UP001292368">
    <property type="component" value="Unassembled WGS sequence"/>
</dbReference>
<evidence type="ECO:0000256" key="4">
    <source>
        <dbReference type="ARBA" id="ARBA00022785"/>
    </source>
</evidence>